<keyword evidence="2" id="KW-1185">Reference proteome</keyword>
<dbReference type="AlphaFoldDB" id="A0AAV3ZR97"/>
<gene>
    <name evidence="1" type="ORF">PoB_002809100</name>
</gene>
<proteinExistence type="predicted"/>
<protein>
    <submittedName>
        <fullName evidence="1">Craniofacial development protein 2-like</fullName>
    </submittedName>
</protein>
<dbReference type="EMBL" id="BLXT01003464">
    <property type="protein sequence ID" value="GFO01586.1"/>
    <property type="molecule type" value="Genomic_DNA"/>
</dbReference>
<comment type="caution">
    <text evidence="1">The sequence shown here is derived from an EMBL/GenBank/DDBJ whole genome shotgun (WGS) entry which is preliminary data.</text>
</comment>
<evidence type="ECO:0000313" key="1">
    <source>
        <dbReference type="EMBL" id="GFO01586.1"/>
    </source>
</evidence>
<dbReference type="Proteomes" id="UP000735302">
    <property type="component" value="Unassembled WGS sequence"/>
</dbReference>
<organism evidence="1 2">
    <name type="scientific">Plakobranchus ocellatus</name>
    <dbReference type="NCBI Taxonomy" id="259542"/>
    <lineage>
        <taxon>Eukaryota</taxon>
        <taxon>Metazoa</taxon>
        <taxon>Spiralia</taxon>
        <taxon>Lophotrochozoa</taxon>
        <taxon>Mollusca</taxon>
        <taxon>Gastropoda</taxon>
        <taxon>Heterobranchia</taxon>
        <taxon>Euthyneura</taxon>
        <taxon>Panpulmonata</taxon>
        <taxon>Sacoglossa</taxon>
        <taxon>Placobranchoidea</taxon>
        <taxon>Plakobranchidae</taxon>
        <taxon>Plakobranchus</taxon>
    </lineage>
</organism>
<accession>A0AAV3ZR97</accession>
<feature type="non-terminal residue" evidence="1">
    <location>
        <position position="1"/>
    </location>
</feature>
<sequence>LENSACAGNPFLELYMEFMMQGCLETFSFDLQMEAFNAAISGREFELNDACPFLDQLETCLIQGSTNMCGTDMGTFVANIWDIATRDQFAQFGCTQNAIHSRRNVKRALPMIEKRLAIISKLKHRK</sequence>
<evidence type="ECO:0000313" key="2">
    <source>
        <dbReference type="Proteomes" id="UP000735302"/>
    </source>
</evidence>
<name>A0AAV3ZR97_9GAST</name>
<reference evidence="1 2" key="1">
    <citation type="journal article" date="2021" name="Elife">
        <title>Chloroplast acquisition without the gene transfer in kleptoplastic sea slugs, Plakobranchus ocellatus.</title>
        <authorList>
            <person name="Maeda T."/>
            <person name="Takahashi S."/>
            <person name="Yoshida T."/>
            <person name="Shimamura S."/>
            <person name="Takaki Y."/>
            <person name="Nagai Y."/>
            <person name="Toyoda A."/>
            <person name="Suzuki Y."/>
            <person name="Arimoto A."/>
            <person name="Ishii H."/>
            <person name="Satoh N."/>
            <person name="Nishiyama T."/>
            <person name="Hasebe M."/>
            <person name="Maruyama T."/>
            <person name="Minagawa J."/>
            <person name="Obokata J."/>
            <person name="Shigenobu S."/>
        </authorList>
    </citation>
    <scope>NUCLEOTIDE SEQUENCE [LARGE SCALE GENOMIC DNA]</scope>
</reference>